<name>A0A6J5XQR3_PRUAR</name>
<dbReference type="Proteomes" id="UP000507245">
    <property type="component" value="Unassembled WGS sequence"/>
</dbReference>
<accession>A0A6J5XQR3</accession>
<protein>
    <submittedName>
        <fullName evidence="1">Uncharacterized protein</fullName>
    </submittedName>
</protein>
<sequence>MASQTSTSVNISQSLGYLFSGPNSNCDLTRKRRAFFYPVPLYSGTGRVPASKAFPVRPLLLPPPPPSSSSFDLIAGDGFTSHSQISKLTFTP</sequence>
<keyword evidence="2" id="KW-1185">Reference proteome</keyword>
<dbReference type="EMBL" id="CAEKKB010000006">
    <property type="protein sequence ID" value="CAB4315451.1"/>
    <property type="molecule type" value="Genomic_DNA"/>
</dbReference>
<evidence type="ECO:0000313" key="1">
    <source>
        <dbReference type="EMBL" id="CAB4315451.1"/>
    </source>
</evidence>
<reference evidence="2" key="1">
    <citation type="journal article" date="2020" name="Genome Biol.">
        <title>Gamete binning: chromosome-level and haplotype-resolved genome assembly enabled by high-throughput single-cell sequencing of gamete genomes.</title>
        <authorList>
            <person name="Campoy J.A."/>
            <person name="Sun H."/>
            <person name="Goel M."/>
            <person name="Jiao W.-B."/>
            <person name="Folz-Donahue K."/>
            <person name="Wang N."/>
            <person name="Rubio M."/>
            <person name="Liu C."/>
            <person name="Kukat C."/>
            <person name="Ruiz D."/>
            <person name="Huettel B."/>
            <person name="Schneeberger K."/>
        </authorList>
    </citation>
    <scope>NUCLEOTIDE SEQUENCE [LARGE SCALE GENOMIC DNA]</scope>
    <source>
        <strain evidence="2">cv. Rojo Pasion</strain>
    </source>
</reference>
<organism evidence="1 2">
    <name type="scientific">Prunus armeniaca</name>
    <name type="common">Apricot</name>
    <name type="synonym">Armeniaca vulgaris</name>
    <dbReference type="NCBI Taxonomy" id="36596"/>
    <lineage>
        <taxon>Eukaryota</taxon>
        <taxon>Viridiplantae</taxon>
        <taxon>Streptophyta</taxon>
        <taxon>Embryophyta</taxon>
        <taxon>Tracheophyta</taxon>
        <taxon>Spermatophyta</taxon>
        <taxon>Magnoliopsida</taxon>
        <taxon>eudicotyledons</taxon>
        <taxon>Gunneridae</taxon>
        <taxon>Pentapetalae</taxon>
        <taxon>rosids</taxon>
        <taxon>fabids</taxon>
        <taxon>Rosales</taxon>
        <taxon>Rosaceae</taxon>
        <taxon>Amygdaloideae</taxon>
        <taxon>Amygdaleae</taxon>
        <taxon>Prunus</taxon>
    </lineage>
</organism>
<evidence type="ECO:0000313" key="2">
    <source>
        <dbReference type="Proteomes" id="UP000507245"/>
    </source>
</evidence>
<gene>
    <name evidence="1" type="ORF">ORAREDHAP_LOCUS40151</name>
</gene>
<proteinExistence type="predicted"/>
<dbReference type="AlphaFoldDB" id="A0A6J5XQR3"/>